<dbReference type="CDD" id="cd01647">
    <property type="entry name" value="RT_LTR"/>
    <property type="match status" value="1"/>
</dbReference>
<sequence>MPRKRSAIGVRTPAARRMAARAARGQSSRTLENPQQSQARLQEATILTGCFQNEEVFISRIPLIHDDKHSPLHFKRLQFPIRVSFAMSINKAQGQSLKIAGIDLEQPCFSHGQLRYDGLRRGGGELKRDRRRENGGDNRYGKWAPGVWPYGLTGKTVTRRISLVTDNEGKLLLDQRQRTYRPKDKTICWDCGKPGHIRANCKEANISRPYRARLDKRCDDVPGKIIIVSRLQRGSNELATEGLVNGVPCRMVIDSGTNVTLLRVDLAQRMGSISKRIPVSNELVLQTATGEQAKFHGTVVLKFQIGNNLFSHLGYLADIKDDCLIGLDVLRKLWIQHRLPKECTQDCGRRDSLSGYMESECILEVRLTTSHGVPQLLNMEENGQGIGQKELRLARTLLNWIQKKKPKRLLCQYEDVFATSPNDVGRTNVTQHRIDKAGATPVKQLPRRLPMTIRDEVDKLIEDIAEQDVVEPLSSPWASTVVLVKKKDGSIRFCMDYRHLSDLTKKNSYPLPLIDATFDTLSGSQWFSTLDLKSGYWKINIHPED</sequence>
<evidence type="ECO:0000259" key="6">
    <source>
        <dbReference type="PROSITE" id="PS50158"/>
    </source>
</evidence>
<dbReference type="SUPFAM" id="SSF50630">
    <property type="entry name" value="Acid proteases"/>
    <property type="match status" value="1"/>
</dbReference>
<dbReference type="Gene3D" id="3.30.70.270">
    <property type="match status" value="1"/>
</dbReference>
<dbReference type="PANTHER" id="PTHR37984:SF5">
    <property type="entry name" value="PROTEIN NYNRIN-LIKE"/>
    <property type="match status" value="1"/>
</dbReference>
<dbReference type="Proteomes" id="UP001235939">
    <property type="component" value="Chromosome 14"/>
</dbReference>
<keyword evidence="4" id="KW-0378">Hydrolase</keyword>
<protein>
    <submittedName>
        <fullName evidence="7">K02A2.6-like</fullName>
    </submittedName>
</protein>
<dbReference type="InterPro" id="IPR021109">
    <property type="entry name" value="Peptidase_aspartic_dom_sf"/>
</dbReference>
<dbReference type="PROSITE" id="PS00141">
    <property type="entry name" value="ASP_PROTEASE"/>
    <property type="match status" value="1"/>
</dbReference>
<gene>
    <name evidence="7" type="ORF">LAZ67_14002228</name>
</gene>
<evidence type="ECO:0000256" key="1">
    <source>
        <dbReference type="ARBA" id="ARBA00022679"/>
    </source>
</evidence>
<keyword evidence="4" id="KW-0255">Endonuclease</keyword>
<dbReference type="Pfam" id="PF13975">
    <property type="entry name" value="gag-asp_proteas"/>
    <property type="match status" value="1"/>
</dbReference>
<dbReference type="SUPFAM" id="SSF56672">
    <property type="entry name" value="DNA/RNA polymerases"/>
    <property type="match status" value="1"/>
</dbReference>
<dbReference type="InterPro" id="IPR043128">
    <property type="entry name" value="Rev_trsase/Diguanyl_cyclase"/>
</dbReference>
<keyword evidence="8" id="KW-1185">Reference proteome</keyword>
<dbReference type="Gene3D" id="2.40.70.10">
    <property type="entry name" value="Acid Proteases"/>
    <property type="match status" value="1"/>
</dbReference>
<dbReference type="InterPro" id="IPR050951">
    <property type="entry name" value="Retrovirus_Pol_polyprotein"/>
</dbReference>
<organism evidence="7 8">
    <name type="scientific">Cordylochernes scorpioides</name>
    <dbReference type="NCBI Taxonomy" id="51811"/>
    <lineage>
        <taxon>Eukaryota</taxon>
        <taxon>Metazoa</taxon>
        <taxon>Ecdysozoa</taxon>
        <taxon>Arthropoda</taxon>
        <taxon>Chelicerata</taxon>
        <taxon>Arachnida</taxon>
        <taxon>Pseudoscorpiones</taxon>
        <taxon>Cheliferoidea</taxon>
        <taxon>Chernetidae</taxon>
        <taxon>Cordylochernes</taxon>
    </lineage>
</organism>
<dbReference type="InterPro" id="IPR001878">
    <property type="entry name" value="Znf_CCHC"/>
</dbReference>
<dbReference type="InterPro" id="IPR000477">
    <property type="entry name" value="RT_dom"/>
</dbReference>
<evidence type="ECO:0000256" key="2">
    <source>
        <dbReference type="ARBA" id="ARBA00022695"/>
    </source>
</evidence>
<evidence type="ECO:0000256" key="3">
    <source>
        <dbReference type="ARBA" id="ARBA00022722"/>
    </source>
</evidence>
<dbReference type="SUPFAM" id="SSF57756">
    <property type="entry name" value="Retrovirus zinc finger-like domains"/>
    <property type="match status" value="1"/>
</dbReference>
<name>A0ABY6LAA4_9ARAC</name>
<proteinExistence type="predicted"/>
<accession>A0ABY6LAA4</accession>
<keyword evidence="3" id="KW-0540">Nuclease</keyword>
<keyword evidence="5" id="KW-0862">Zinc</keyword>
<evidence type="ECO:0000256" key="5">
    <source>
        <dbReference type="PROSITE-ProRule" id="PRU00047"/>
    </source>
</evidence>
<dbReference type="CDD" id="cd00303">
    <property type="entry name" value="retropepsin_like"/>
    <property type="match status" value="1"/>
</dbReference>
<dbReference type="Gene3D" id="3.10.10.10">
    <property type="entry name" value="HIV Type 1 Reverse Transcriptase, subunit A, domain 1"/>
    <property type="match status" value="1"/>
</dbReference>
<evidence type="ECO:0000313" key="7">
    <source>
        <dbReference type="EMBL" id="UYV76858.1"/>
    </source>
</evidence>
<keyword evidence="2" id="KW-0548">Nucleotidyltransferase</keyword>
<feature type="domain" description="CCHC-type" evidence="6">
    <location>
        <begin position="188"/>
        <end position="203"/>
    </location>
</feature>
<dbReference type="InterPro" id="IPR043502">
    <property type="entry name" value="DNA/RNA_pol_sf"/>
</dbReference>
<dbReference type="InterPro" id="IPR001969">
    <property type="entry name" value="Aspartic_peptidase_AS"/>
</dbReference>
<dbReference type="PANTHER" id="PTHR37984">
    <property type="entry name" value="PROTEIN CBG26694"/>
    <property type="match status" value="1"/>
</dbReference>
<evidence type="ECO:0000256" key="4">
    <source>
        <dbReference type="ARBA" id="ARBA00022759"/>
    </source>
</evidence>
<dbReference type="Pfam" id="PF00078">
    <property type="entry name" value="RVT_1"/>
    <property type="match status" value="1"/>
</dbReference>
<keyword evidence="1" id="KW-0808">Transferase</keyword>
<dbReference type="InterPro" id="IPR036875">
    <property type="entry name" value="Znf_CCHC_sf"/>
</dbReference>
<dbReference type="PROSITE" id="PS50158">
    <property type="entry name" value="ZF_CCHC"/>
    <property type="match status" value="1"/>
</dbReference>
<keyword evidence="5" id="KW-0863">Zinc-finger</keyword>
<evidence type="ECO:0000313" key="8">
    <source>
        <dbReference type="Proteomes" id="UP001235939"/>
    </source>
</evidence>
<dbReference type="EMBL" id="CP092876">
    <property type="protein sequence ID" value="UYV76858.1"/>
    <property type="molecule type" value="Genomic_DNA"/>
</dbReference>
<keyword evidence="5" id="KW-0479">Metal-binding</keyword>
<reference evidence="7 8" key="1">
    <citation type="submission" date="2022-01" db="EMBL/GenBank/DDBJ databases">
        <title>A chromosomal length assembly of Cordylochernes scorpioides.</title>
        <authorList>
            <person name="Zeh D."/>
            <person name="Zeh J."/>
        </authorList>
    </citation>
    <scope>NUCLEOTIDE SEQUENCE [LARGE SCALE GENOMIC DNA]</scope>
    <source>
        <strain evidence="7">IN4F17</strain>
        <tissue evidence="7">Whole Body</tissue>
    </source>
</reference>
<dbReference type="SMART" id="SM00343">
    <property type="entry name" value="ZnF_C2HC"/>
    <property type="match status" value="1"/>
</dbReference>